<dbReference type="Gene3D" id="3.40.720.10">
    <property type="entry name" value="Alkaline Phosphatase, subunit A"/>
    <property type="match status" value="1"/>
</dbReference>
<keyword evidence="6 11" id="KW-1133">Transmembrane helix</keyword>
<evidence type="ECO:0000256" key="5">
    <source>
        <dbReference type="ARBA" id="ARBA00022692"/>
    </source>
</evidence>
<sequence length="598" mass="68925">MKKFRGITILISILYLKGFLFTLFISFDNGIYAINGVGINVFLTIAHLAILGIVIFPCLMFKGKNSLKYIIIVDIIYTLLLILDLWVYRGTGHLLELKFLFFNEGFYTLNKGIINPKLRDIILVIDIGILLFYYKKLSNKINNKRRVGLSLSLVVICFIIIGSYHYIFDIKEVSNGKVRFMQEDWQGSWNPYTRILYRSPIGHHIYEDYKTIKKLVKQTDDNDINEIDEWLSWNNEYIEDNEYKSIAKGKNVIFLQIESLENFVINERVFGQEITPNLNKLINNNSIYFNNIHEQNNAGNSIDMDMIAASGVLPLGDVITYLEYPEVKYYSLPRLLNKEGYNTILTHAERAGDWNWAQAGKSAAGYNTIWDINDYIIDEYAGFGLSDRSFYTQFVDKISKEEEPFLAVLPTLSSHGPFDIDEKYRELDLPKDLDENRLGGYFQSVNYADKQIGLFFELLKEKNLLDNTIVVIYGDHGGVHKYYMEDVEASNIDGNWWQEKDNKVPLFIYGVDMPSKIVEAHGGQIDIMPTVAYILGLDTKGYQMGRNLLKTNRDATVIKGGIVVGNPSEKEEEMLKKAYDIADKIIKNNYYYNTNKVE</sequence>
<dbReference type="GO" id="GO:0005886">
    <property type="term" value="C:plasma membrane"/>
    <property type="evidence" value="ECO:0007669"/>
    <property type="project" value="UniProtKB-SubCell"/>
</dbReference>
<dbReference type="Pfam" id="PF00884">
    <property type="entry name" value="Sulfatase"/>
    <property type="match status" value="1"/>
</dbReference>
<evidence type="ECO:0000259" key="12">
    <source>
        <dbReference type="Pfam" id="PF00884"/>
    </source>
</evidence>
<name>A0A4S2DIU4_9CLOT</name>
<feature type="transmembrane region" description="Helical" evidence="11">
    <location>
        <begin position="39"/>
        <end position="60"/>
    </location>
</feature>
<evidence type="ECO:0000256" key="10">
    <source>
        <dbReference type="PIRSR" id="PIRSR005091-3"/>
    </source>
</evidence>
<feature type="binding site" evidence="9">
    <location>
        <position position="415"/>
    </location>
    <ligand>
        <name>substrate</name>
    </ligand>
</feature>
<dbReference type="AlphaFoldDB" id="A0A4S2DIU4"/>
<comment type="similarity">
    <text evidence="3">Belongs to the LTA synthase family.</text>
</comment>
<keyword evidence="14" id="KW-1185">Reference proteome</keyword>
<evidence type="ECO:0000313" key="14">
    <source>
        <dbReference type="Proteomes" id="UP000306888"/>
    </source>
</evidence>
<dbReference type="InterPro" id="IPR017850">
    <property type="entry name" value="Alkaline_phosphatase_core_sf"/>
</dbReference>
<evidence type="ECO:0000313" key="13">
    <source>
        <dbReference type="EMBL" id="TGY42098.1"/>
    </source>
</evidence>
<keyword evidence="9" id="KW-0479">Metal-binding</keyword>
<keyword evidence="9" id="KW-0464">Manganese</keyword>
<dbReference type="RefSeq" id="WP_136007027.1">
    <property type="nucleotide sequence ID" value="NZ_SRYR01000004.1"/>
</dbReference>
<comment type="subcellular location">
    <subcellularLocation>
        <location evidence="1">Cell membrane</location>
        <topology evidence="1">Multi-pass membrane protein</topology>
    </subcellularLocation>
</comment>
<protein>
    <submittedName>
        <fullName evidence="13">LTA synthase family protein</fullName>
    </submittedName>
</protein>
<comment type="caution">
    <text evidence="13">The sequence shown here is derived from an EMBL/GenBank/DDBJ whole genome shotgun (WGS) entry which is preliminary data.</text>
</comment>
<feature type="transmembrane region" description="Helical" evidence="11">
    <location>
        <begin position="147"/>
        <end position="167"/>
    </location>
</feature>
<dbReference type="PANTHER" id="PTHR47371:SF3">
    <property type="entry name" value="PHOSPHOGLYCEROL TRANSFERASE I"/>
    <property type="match status" value="1"/>
</dbReference>
<feature type="transmembrane region" description="Helical" evidence="11">
    <location>
        <begin position="118"/>
        <end position="135"/>
    </location>
</feature>
<evidence type="ECO:0000256" key="8">
    <source>
        <dbReference type="PIRSR" id="PIRSR005091-1"/>
    </source>
</evidence>
<keyword evidence="7 11" id="KW-0472">Membrane</keyword>
<evidence type="ECO:0000256" key="11">
    <source>
        <dbReference type="SAM" id="Phobius"/>
    </source>
</evidence>
<feature type="active site" evidence="8">
    <location>
        <position position="301"/>
    </location>
</feature>
<evidence type="ECO:0000256" key="9">
    <source>
        <dbReference type="PIRSR" id="PIRSR005091-2"/>
    </source>
</evidence>
<dbReference type="CDD" id="cd16015">
    <property type="entry name" value="LTA_synthase"/>
    <property type="match status" value="1"/>
</dbReference>
<dbReference type="EMBL" id="SRYR01000004">
    <property type="protein sequence ID" value="TGY42098.1"/>
    <property type="molecule type" value="Genomic_DNA"/>
</dbReference>
<dbReference type="PANTHER" id="PTHR47371">
    <property type="entry name" value="LIPOTEICHOIC ACID SYNTHASE"/>
    <property type="match status" value="1"/>
</dbReference>
<dbReference type="InterPro" id="IPR012160">
    <property type="entry name" value="LtaS-like"/>
</dbReference>
<evidence type="ECO:0000256" key="3">
    <source>
        <dbReference type="ARBA" id="ARBA00009983"/>
    </source>
</evidence>
<feature type="binding site" evidence="10">
    <location>
        <position position="258"/>
    </location>
    <ligand>
        <name>Mn(2+)</name>
        <dbReference type="ChEBI" id="CHEBI:29035"/>
    </ligand>
</feature>
<feature type="transmembrane region" description="Helical" evidence="11">
    <location>
        <begin position="7"/>
        <end position="27"/>
    </location>
</feature>
<dbReference type="GO" id="GO:0046872">
    <property type="term" value="F:metal ion binding"/>
    <property type="evidence" value="ECO:0007669"/>
    <property type="project" value="UniProtKB-KW"/>
</dbReference>
<evidence type="ECO:0000256" key="6">
    <source>
        <dbReference type="ARBA" id="ARBA00022989"/>
    </source>
</evidence>
<feature type="binding site" evidence="10">
    <location>
        <position position="475"/>
    </location>
    <ligand>
        <name>Mn(2+)</name>
        <dbReference type="ChEBI" id="CHEBI:29035"/>
    </ligand>
</feature>
<feature type="transmembrane region" description="Helical" evidence="11">
    <location>
        <begin position="67"/>
        <end position="88"/>
    </location>
</feature>
<keyword evidence="5 11" id="KW-0812">Transmembrane</keyword>
<accession>A0A4S2DIU4</accession>
<proteinExistence type="inferred from homology"/>
<reference evidence="13 14" key="1">
    <citation type="submission" date="2019-04" db="EMBL/GenBank/DDBJ databases">
        <title>Microbes associate with the intestines of laboratory mice.</title>
        <authorList>
            <person name="Navarre W."/>
            <person name="Wong E."/>
            <person name="Huang K."/>
            <person name="Tropini C."/>
            <person name="Ng K."/>
            <person name="Yu B."/>
        </authorList>
    </citation>
    <scope>NUCLEOTIDE SEQUENCE [LARGE SCALE GENOMIC DNA]</scope>
    <source>
        <strain evidence="13 14">NM50_B9-20</strain>
    </source>
</reference>
<evidence type="ECO:0000256" key="1">
    <source>
        <dbReference type="ARBA" id="ARBA00004651"/>
    </source>
</evidence>
<evidence type="ECO:0000256" key="7">
    <source>
        <dbReference type="ARBA" id="ARBA00023136"/>
    </source>
</evidence>
<dbReference type="Proteomes" id="UP000306888">
    <property type="component" value="Unassembled WGS sequence"/>
</dbReference>
<dbReference type="InterPro" id="IPR050448">
    <property type="entry name" value="OpgB/LTA_synthase_biosynth"/>
</dbReference>
<dbReference type="InterPro" id="IPR000917">
    <property type="entry name" value="Sulfatase_N"/>
</dbReference>
<organism evidence="13 14">
    <name type="scientific">Clostridium sartagoforme</name>
    <dbReference type="NCBI Taxonomy" id="84031"/>
    <lineage>
        <taxon>Bacteria</taxon>
        <taxon>Bacillati</taxon>
        <taxon>Bacillota</taxon>
        <taxon>Clostridia</taxon>
        <taxon>Eubacteriales</taxon>
        <taxon>Clostridiaceae</taxon>
        <taxon>Clostridium</taxon>
    </lineage>
</organism>
<dbReference type="PIRSF" id="PIRSF005091">
    <property type="entry name" value="Mmb_sulf_HI1246"/>
    <property type="match status" value="1"/>
</dbReference>
<evidence type="ECO:0000256" key="2">
    <source>
        <dbReference type="ARBA" id="ARBA00004936"/>
    </source>
</evidence>
<dbReference type="Gene3D" id="3.30.1120.170">
    <property type="match status" value="1"/>
</dbReference>
<feature type="domain" description="Sulfatase N-terminal" evidence="12">
    <location>
        <begin position="250"/>
        <end position="536"/>
    </location>
</feature>
<dbReference type="OrthoDB" id="5901192at2"/>
<evidence type="ECO:0000256" key="4">
    <source>
        <dbReference type="ARBA" id="ARBA00022475"/>
    </source>
</evidence>
<comment type="pathway">
    <text evidence="2">Cell wall biogenesis; lipoteichoic acid biosynthesis.</text>
</comment>
<gene>
    <name evidence="13" type="ORF">E5347_10195</name>
</gene>
<feature type="binding site" evidence="10">
    <location>
        <position position="476"/>
    </location>
    <ligand>
        <name>Mn(2+)</name>
        <dbReference type="ChEBI" id="CHEBI:29035"/>
    </ligand>
</feature>
<dbReference type="SUPFAM" id="SSF53649">
    <property type="entry name" value="Alkaline phosphatase-like"/>
    <property type="match status" value="1"/>
</dbReference>
<keyword evidence="4" id="KW-1003">Cell membrane</keyword>